<dbReference type="SUPFAM" id="SSF53098">
    <property type="entry name" value="Ribonuclease H-like"/>
    <property type="match status" value="1"/>
</dbReference>
<organism evidence="3 4">
    <name type="scientific">Linum trigynum</name>
    <dbReference type="NCBI Taxonomy" id="586398"/>
    <lineage>
        <taxon>Eukaryota</taxon>
        <taxon>Viridiplantae</taxon>
        <taxon>Streptophyta</taxon>
        <taxon>Embryophyta</taxon>
        <taxon>Tracheophyta</taxon>
        <taxon>Spermatophyta</taxon>
        <taxon>Magnoliopsida</taxon>
        <taxon>eudicotyledons</taxon>
        <taxon>Gunneridae</taxon>
        <taxon>Pentapetalae</taxon>
        <taxon>rosids</taxon>
        <taxon>fabids</taxon>
        <taxon>Malpighiales</taxon>
        <taxon>Linaceae</taxon>
        <taxon>Linum</taxon>
    </lineage>
</organism>
<name>A0AAV2ENJ9_9ROSI</name>
<dbReference type="Proteomes" id="UP001497516">
    <property type="component" value="Chromosome 5"/>
</dbReference>
<sequence>MATHERLLTNKEREKRKLTTCNLCNHCNEEEETIEHILRKCKKAKSIWETFQNKESTVSRSLNFTDWLLHNIKCDETATEFGIICWQLWKQRNEEVMEGCAFMKESVTAKIKAWFNIVNQAQANQQKTAGFVPKKRTPCDVGWEPPEEGWIQLQSDGSFHAQSGKAAAGGLFRDHLGRCLGAYVCNFGRCSITAAELRGSLEGLRIAWKAGYRKIVLHSDSTTAINIIKHRNDDVHRHGSTARHLSFILDRQWEVRVSHVYREANYAADYLANKAHDFDFGTHHFNVCDRDLIRWINHDVMGISHERAIINMN</sequence>
<dbReference type="PANTHER" id="PTHR47723">
    <property type="entry name" value="OS05G0353850 PROTEIN"/>
    <property type="match status" value="1"/>
</dbReference>
<reference evidence="3 4" key="1">
    <citation type="submission" date="2024-04" db="EMBL/GenBank/DDBJ databases">
        <authorList>
            <person name="Fracassetti M."/>
        </authorList>
    </citation>
    <scope>NUCLEOTIDE SEQUENCE [LARGE SCALE GENOMIC DNA]</scope>
</reference>
<evidence type="ECO:0008006" key="5">
    <source>
        <dbReference type="Google" id="ProtNLM"/>
    </source>
</evidence>
<protein>
    <recommendedName>
        <fullName evidence="5">RNase H type-1 domain-containing protein</fullName>
    </recommendedName>
</protein>
<dbReference type="InterPro" id="IPR053151">
    <property type="entry name" value="RNase_H-like"/>
</dbReference>
<dbReference type="InterPro" id="IPR012337">
    <property type="entry name" value="RNaseH-like_sf"/>
</dbReference>
<feature type="domain" description="Reverse transcriptase zinc-binding" evidence="2">
    <location>
        <begin position="2"/>
        <end position="48"/>
    </location>
</feature>
<accession>A0AAV2ENJ9</accession>
<dbReference type="CDD" id="cd06222">
    <property type="entry name" value="RNase_H_like"/>
    <property type="match status" value="1"/>
</dbReference>
<dbReference type="Pfam" id="PF13456">
    <property type="entry name" value="RVT_3"/>
    <property type="match status" value="1"/>
</dbReference>
<evidence type="ECO:0000313" key="4">
    <source>
        <dbReference type="Proteomes" id="UP001497516"/>
    </source>
</evidence>
<dbReference type="GO" id="GO:0003676">
    <property type="term" value="F:nucleic acid binding"/>
    <property type="evidence" value="ECO:0007669"/>
    <property type="project" value="InterPro"/>
</dbReference>
<dbReference type="InterPro" id="IPR044730">
    <property type="entry name" value="RNase_H-like_dom_plant"/>
</dbReference>
<dbReference type="InterPro" id="IPR026960">
    <property type="entry name" value="RVT-Znf"/>
</dbReference>
<keyword evidence="4" id="KW-1185">Reference proteome</keyword>
<dbReference type="InterPro" id="IPR036397">
    <property type="entry name" value="RNaseH_sf"/>
</dbReference>
<gene>
    <name evidence="3" type="ORF">LTRI10_LOCUS28491</name>
</gene>
<evidence type="ECO:0000259" key="1">
    <source>
        <dbReference type="Pfam" id="PF13456"/>
    </source>
</evidence>
<dbReference type="EMBL" id="OZ034818">
    <property type="protein sequence ID" value="CAL1387510.1"/>
    <property type="molecule type" value="Genomic_DNA"/>
</dbReference>
<dbReference type="AlphaFoldDB" id="A0AAV2ENJ9"/>
<evidence type="ECO:0000259" key="2">
    <source>
        <dbReference type="Pfam" id="PF13966"/>
    </source>
</evidence>
<dbReference type="Gene3D" id="3.30.420.10">
    <property type="entry name" value="Ribonuclease H-like superfamily/Ribonuclease H"/>
    <property type="match status" value="1"/>
</dbReference>
<dbReference type="GO" id="GO:0004523">
    <property type="term" value="F:RNA-DNA hybrid ribonuclease activity"/>
    <property type="evidence" value="ECO:0007669"/>
    <property type="project" value="InterPro"/>
</dbReference>
<dbReference type="Pfam" id="PF13966">
    <property type="entry name" value="zf-RVT"/>
    <property type="match status" value="1"/>
</dbReference>
<feature type="domain" description="RNase H type-1" evidence="1">
    <location>
        <begin position="155"/>
        <end position="275"/>
    </location>
</feature>
<proteinExistence type="predicted"/>
<evidence type="ECO:0000313" key="3">
    <source>
        <dbReference type="EMBL" id="CAL1387510.1"/>
    </source>
</evidence>
<dbReference type="PANTHER" id="PTHR47723:SF19">
    <property type="entry name" value="POLYNUCLEOTIDYL TRANSFERASE, RIBONUCLEASE H-LIKE SUPERFAMILY PROTEIN"/>
    <property type="match status" value="1"/>
</dbReference>
<dbReference type="InterPro" id="IPR002156">
    <property type="entry name" value="RNaseH_domain"/>
</dbReference>